<feature type="transmembrane region" description="Helical" evidence="1">
    <location>
        <begin position="6"/>
        <end position="34"/>
    </location>
</feature>
<gene>
    <name evidence="2" type="ORF">HUK65_17030</name>
</gene>
<feature type="transmembrane region" description="Helical" evidence="1">
    <location>
        <begin position="167"/>
        <end position="187"/>
    </location>
</feature>
<dbReference type="EMBL" id="JACBXS010000062">
    <property type="protein sequence ID" value="NYS26687.1"/>
    <property type="molecule type" value="Genomic_DNA"/>
</dbReference>
<comment type="caution">
    <text evidence="2">The sequence shown here is derived from an EMBL/GenBank/DDBJ whole genome shotgun (WGS) entry which is preliminary data.</text>
</comment>
<proteinExistence type="predicted"/>
<keyword evidence="1" id="KW-0472">Membrane</keyword>
<feature type="transmembrane region" description="Helical" evidence="1">
    <location>
        <begin position="46"/>
        <end position="68"/>
    </location>
</feature>
<reference evidence="2 3" key="1">
    <citation type="journal article" date="2000" name="Arch. Microbiol.">
        <title>Rhodobaca bogoriensis gen. nov. and sp. nov., an alkaliphilic purple nonsulfur bacterium from African Rift Valley soda lakes.</title>
        <authorList>
            <person name="Milford A.D."/>
            <person name="Achenbach L.A."/>
            <person name="Jung D.O."/>
            <person name="Madigan M.T."/>
        </authorList>
    </citation>
    <scope>NUCLEOTIDE SEQUENCE [LARGE SCALE GENOMIC DNA]</scope>
    <source>
        <strain evidence="2 3">2376</strain>
    </source>
</reference>
<name>A0A7Z0I347_9RHOB</name>
<keyword evidence="1" id="KW-1133">Transmembrane helix</keyword>
<protein>
    <recommendedName>
        <fullName evidence="4">TVP38/TMEM64 family membrane protein</fullName>
    </recommendedName>
</protein>
<evidence type="ECO:0000313" key="2">
    <source>
        <dbReference type="EMBL" id="NYS26687.1"/>
    </source>
</evidence>
<organism evidence="2 3">
    <name type="scientific">Rhabdonatronobacter sediminivivens</name>
    <dbReference type="NCBI Taxonomy" id="2743469"/>
    <lineage>
        <taxon>Bacteria</taxon>
        <taxon>Pseudomonadati</taxon>
        <taxon>Pseudomonadota</taxon>
        <taxon>Alphaproteobacteria</taxon>
        <taxon>Rhodobacterales</taxon>
        <taxon>Paracoccaceae</taxon>
        <taxon>Rhabdonatronobacter</taxon>
    </lineage>
</organism>
<accession>A0A7Z0I347</accession>
<keyword evidence="3" id="KW-1185">Reference proteome</keyword>
<dbReference type="Proteomes" id="UP000529417">
    <property type="component" value="Unassembled WGS sequence"/>
</dbReference>
<evidence type="ECO:0008006" key="4">
    <source>
        <dbReference type="Google" id="ProtNLM"/>
    </source>
</evidence>
<evidence type="ECO:0000256" key="1">
    <source>
        <dbReference type="SAM" id="Phobius"/>
    </source>
</evidence>
<dbReference type="AlphaFoldDB" id="A0A7Z0I347"/>
<evidence type="ECO:0000313" key="3">
    <source>
        <dbReference type="Proteomes" id="UP000529417"/>
    </source>
</evidence>
<feature type="transmembrane region" description="Helical" evidence="1">
    <location>
        <begin position="74"/>
        <end position="100"/>
    </location>
</feature>
<keyword evidence="1" id="KW-0812">Transmembrane</keyword>
<dbReference type="RefSeq" id="WP_179907479.1">
    <property type="nucleotide sequence ID" value="NZ_JACBXS010000062.1"/>
</dbReference>
<feature type="transmembrane region" description="Helical" evidence="1">
    <location>
        <begin position="199"/>
        <end position="217"/>
    </location>
</feature>
<sequence>MPLLMISAGVWLVAGVLSIAYAVAGLLYSLPGVVELRDWLSGATGWYIPLAAFAAILLEGTYIIGIFFPGATVVLLLGIFSAIYGASLLVVTCIAIFLGWSLTGVINAKFGSLLHRRFRGEDISDVQEAVVGSSLVYSWFPNFRANLEVAQVAQGLSVRDVVFKSTIIKFFVSFVMLLLIFVVTAVFDVEMIENDEGFLALAFVGIVCLVVGGLNVVRARR</sequence>